<organism evidence="1 2">
    <name type="scientific">Diphasiastrum complanatum</name>
    <name type="common">Issler's clubmoss</name>
    <name type="synonym">Lycopodium complanatum</name>
    <dbReference type="NCBI Taxonomy" id="34168"/>
    <lineage>
        <taxon>Eukaryota</taxon>
        <taxon>Viridiplantae</taxon>
        <taxon>Streptophyta</taxon>
        <taxon>Embryophyta</taxon>
        <taxon>Tracheophyta</taxon>
        <taxon>Lycopodiopsida</taxon>
        <taxon>Lycopodiales</taxon>
        <taxon>Lycopodiaceae</taxon>
        <taxon>Lycopodioideae</taxon>
        <taxon>Diphasiastrum</taxon>
    </lineage>
</organism>
<accession>A0ACC2D9C7</accession>
<comment type="caution">
    <text evidence="1">The sequence shown here is derived from an EMBL/GenBank/DDBJ whole genome shotgun (WGS) entry which is preliminary data.</text>
</comment>
<proteinExistence type="predicted"/>
<dbReference type="EMBL" id="CM055098">
    <property type="protein sequence ID" value="KAJ7550963.1"/>
    <property type="molecule type" value="Genomic_DNA"/>
</dbReference>
<gene>
    <name evidence="1" type="ORF">O6H91_07G126700</name>
</gene>
<keyword evidence="2" id="KW-1185">Reference proteome</keyword>
<name>A0ACC2D9C7_DIPCM</name>
<protein>
    <submittedName>
        <fullName evidence="1">Uncharacterized protein</fullName>
    </submittedName>
</protein>
<reference evidence="2" key="1">
    <citation type="journal article" date="2024" name="Proc. Natl. Acad. Sci. U.S.A.">
        <title>Extraordinary preservation of gene collinearity over three hundred million years revealed in homosporous lycophytes.</title>
        <authorList>
            <person name="Li C."/>
            <person name="Wickell D."/>
            <person name="Kuo L.Y."/>
            <person name="Chen X."/>
            <person name="Nie B."/>
            <person name="Liao X."/>
            <person name="Peng D."/>
            <person name="Ji J."/>
            <person name="Jenkins J."/>
            <person name="Williams M."/>
            <person name="Shu S."/>
            <person name="Plott C."/>
            <person name="Barry K."/>
            <person name="Rajasekar S."/>
            <person name="Grimwood J."/>
            <person name="Han X."/>
            <person name="Sun S."/>
            <person name="Hou Z."/>
            <person name="He W."/>
            <person name="Dai G."/>
            <person name="Sun C."/>
            <person name="Schmutz J."/>
            <person name="Leebens-Mack J.H."/>
            <person name="Li F.W."/>
            <person name="Wang L."/>
        </authorList>
    </citation>
    <scope>NUCLEOTIDE SEQUENCE [LARGE SCALE GENOMIC DNA]</scope>
    <source>
        <strain evidence="2">cv. PW_Plant_1</strain>
    </source>
</reference>
<evidence type="ECO:0000313" key="2">
    <source>
        <dbReference type="Proteomes" id="UP001162992"/>
    </source>
</evidence>
<dbReference type="Proteomes" id="UP001162992">
    <property type="component" value="Chromosome 7"/>
</dbReference>
<sequence>MASNNKKLQAPQQMSRVPSTGSLGSMGSQVQSQPPMSTSTFQQQPHQPWLSGQSKPMQTSSAAYQSQLQQQALQKQQQQQQMQQQQWQLSQTQQPKQPQQQLSMQQLPQMQQRVQLVGNQRPPTPIGTQQNTATGPLNSVPSGVPTSQLSSFNKSILGKRSIQELVGQVDPHERLDPEGEDIPVETADDFNETVRQKQAHYQPIGPSGNPMQGLQSMGMMGSGGLSSQLGRPSAPVASPQQRMQQASLRPQQQQQSMTSPQKMQAPQQMSRVPSTGSLGSMGSQMQSMSPSSQPFVNPSLFQQQSHQQWVSGQSKPTQPSSAAYQSQLQQQAQQKQQQQQAQQQRPQPQPQPQPHQQLKQQQQQPPMQQLPQPQHRVQLVGNQRPPTPTGAQQNITTGPPNSVPTGGPTNQPSSSNNRILGKRSIQELVAQVDPHQRLDPEVEDILVDIADNFIDSVTASACALAKHRKSSTLEVKDVLLHLDRNWHITIPGFGGDEYRSYKKPSISEAHKQRIQLVIQVKKSLAAAPPGSDGGVTKAITGPTTSGLKSLQHPSSSAVTLASPLSSPGPSRTSR</sequence>
<evidence type="ECO:0000313" key="1">
    <source>
        <dbReference type="EMBL" id="KAJ7550963.1"/>
    </source>
</evidence>